<evidence type="ECO:0000259" key="4">
    <source>
        <dbReference type="PROSITE" id="PS51462"/>
    </source>
</evidence>
<keyword evidence="2 3" id="KW-0378">Hydrolase</keyword>
<evidence type="ECO:0000256" key="3">
    <source>
        <dbReference type="RuleBase" id="RU003476"/>
    </source>
</evidence>
<reference evidence="5 6" key="1">
    <citation type="submission" date="2017-07" db="EMBL/GenBank/DDBJ databases">
        <title>Streptococcus pluranimalium as cause of bovine abortion.</title>
        <authorList>
            <person name="Rodriguez Campos S."/>
            <person name="Gobeli Brawand S."/>
            <person name="Brodard I."/>
            <person name="Rychener L."/>
            <person name="Perreten V."/>
        </authorList>
    </citation>
    <scope>NUCLEOTIDE SEQUENCE [LARGE SCALE GENOMIC DNA]</scope>
    <source>
        <strain evidence="5 6">14A0014</strain>
    </source>
</reference>
<dbReference type="GO" id="GO:0016787">
    <property type="term" value="F:hydrolase activity"/>
    <property type="evidence" value="ECO:0007669"/>
    <property type="project" value="UniProtKB-KW"/>
</dbReference>
<accession>A0A345VI25</accession>
<dbReference type="CDD" id="cd02883">
    <property type="entry name" value="NUDIX_Hydrolase"/>
    <property type="match status" value="1"/>
</dbReference>
<evidence type="ECO:0000256" key="2">
    <source>
        <dbReference type="ARBA" id="ARBA00022801"/>
    </source>
</evidence>
<gene>
    <name evidence="5" type="primary">ndx1_1</name>
    <name evidence="5" type="ORF">Sp14A_04440</name>
</gene>
<comment type="similarity">
    <text evidence="3">Belongs to the Nudix hydrolase family.</text>
</comment>
<dbReference type="EC" id="3.6.1.61" evidence="5"/>
<evidence type="ECO:0000313" key="5">
    <source>
        <dbReference type="EMBL" id="AXJ12377.1"/>
    </source>
</evidence>
<dbReference type="RefSeq" id="WP_115129749.1">
    <property type="nucleotide sequence ID" value="NZ_CP022601.1"/>
</dbReference>
<evidence type="ECO:0000313" key="6">
    <source>
        <dbReference type="Proteomes" id="UP000255411"/>
    </source>
</evidence>
<name>A0A345VI25_9STRE</name>
<dbReference type="PANTHER" id="PTHR43046">
    <property type="entry name" value="GDP-MANNOSE MANNOSYL HYDROLASE"/>
    <property type="match status" value="1"/>
</dbReference>
<dbReference type="SUPFAM" id="SSF55811">
    <property type="entry name" value="Nudix"/>
    <property type="match status" value="1"/>
</dbReference>
<protein>
    <submittedName>
        <fullName evidence="5">Diadenosine hexaphosphate hydrolase</fullName>
        <ecNumber evidence="5">3.6.1.61</ecNumber>
    </submittedName>
</protein>
<proteinExistence type="inferred from homology"/>
<dbReference type="InterPro" id="IPR020084">
    <property type="entry name" value="NUDIX_hydrolase_CS"/>
</dbReference>
<dbReference type="Gene3D" id="3.90.79.10">
    <property type="entry name" value="Nucleoside Triphosphate Pyrophosphohydrolase"/>
    <property type="match status" value="1"/>
</dbReference>
<dbReference type="AlphaFoldDB" id="A0A345VI25"/>
<dbReference type="InterPro" id="IPR000086">
    <property type="entry name" value="NUDIX_hydrolase_dom"/>
</dbReference>
<dbReference type="Pfam" id="PF00293">
    <property type="entry name" value="NUDIX"/>
    <property type="match status" value="1"/>
</dbReference>
<dbReference type="EMBL" id="CP022601">
    <property type="protein sequence ID" value="AXJ12377.1"/>
    <property type="molecule type" value="Genomic_DNA"/>
</dbReference>
<dbReference type="PRINTS" id="PR00502">
    <property type="entry name" value="NUDIXFAMILY"/>
</dbReference>
<organism evidence="5 6">
    <name type="scientific">Streptococcus pluranimalium</name>
    <dbReference type="NCBI Taxonomy" id="82348"/>
    <lineage>
        <taxon>Bacteria</taxon>
        <taxon>Bacillati</taxon>
        <taxon>Bacillota</taxon>
        <taxon>Bacilli</taxon>
        <taxon>Lactobacillales</taxon>
        <taxon>Streptococcaceae</taxon>
        <taxon>Streptococcus</taxon>
    </lineage>
</organism>
<dbReference type="PROSITE" id="PS51462">
    <property type="entry name" value="NUDIX"/>
    <property type="match status" value="1"/>
</dbReference>
<sequence length="168" mass="19063">MKSHEIGDTEYIFYNPEVRCATRGVVINEKDEVLILTYKKYAFSVLPGGGLEEGENPEEGFKREILEETGVDCKIIAALPTIIDKRSAENLIQYHYAFIARVSGDVDHQQLDDGEIADGVEVESLSFFQGMTKIFEQETATFQQACLSKRDCFIMKESLLYLFSDKLK</sequence>
<dbReference type="InterPro" id="IPR020476">
    <property type="entry name" value="Nudix_hydrolase"/>
</dbReference>
<dbReference type="PANTHER" id="PTHR43046:SF14">
    <property type="entry name" value="MUTT_NUDIX FAMILY PROTEIN"/>
    <property type="match status" value="1"/>
</dbReference>
<evidence type="ECO:0000256" key="1">
    <source>
        <dbReference type="ARBA" id="ARBA00001946"/>
    </source>
</evidence>
<comment type="cofactor">
    <cofactor evidence="1">
        <name>Mg(2+)</name>
        <dbReference type="ChEBI" id="CHEBI:18420"/>
    </cofactor>
</comment>
<dbReference type="PROSITE" id="PS00893">
    <property type="entry name" value="NUDIX_BOX"/>
    <property type="match status" value="1"/>
</dbReference>
<dbReference type="InterPro" id="IPR015797">
    <property type="entry name" value="NUDIX_hydrolase-like_dom_sf"/>
</dbReference>
<feature type="domain" description="Nudix hydrolase" evidence="4">
    <location>
        <begin position="17"/>
        <end position="145"/>
    </location>
</feature>
<dbReference type="Proteomes" id="UP000255411">
    <property type="component" value="Chromosome"/>
</dbReference>